<proteinExistence type="predicted"/>
<sequence length="106" mass="11391">MTPENTLSSLSRRLKVLADLGTRHPELPAPNVEICSVITDRITLAFHESPSAFRQWLTALGIALHTVKGGAGATTAWLTALYEVDGVTLKLTSYTRLDVAETDGAV</sequence>
<dbReference type="Proteomes" id="UP000254150">
    <property type="component" value="Unassembled WGS sequence"/>
</dbReference>
<organism evidence="1 2">
    <name type="scientific">Streptomyces griseus</name>
    <dbReference type="NCBI Taxonomy" id="1911"/>
    <lineage>
        <taxon>Bacteria</taxon>
        <taxon>Bacillati</taxon>
        <taxon>Actinomycetota</taxon>
        <taxon>Actinomycetes</taxon>
        <taxon>Kitasatosporales</taxon>
        <taxon>Streptomycetaceae</taxon>
        <taxon>Streptomyces</taxon>
    </lineage>
</organism>
<name>A0A380MJS7_STRGR</name>
<evidence type="ECO:0000313" key="1">
    <source>
        <dbReference type="EMBL" id="SUO92885.1"/>
    </source>
</evidence>
<evidence type="ECO:0000313" key="2">
    <source>
        <dbReference type="Proteomes" id="UP000254150"/>
    </source>
</evidence>
<dbReference type="RefSeq" id="WP_115067622.1">
    <property type="nucleotide sequence ID" value="NZ_UHID01000001.1"/>
</dbReference>
<reference evidence="1 2" key="1">
    <citation type="submission" date="2018-06" db="EMBL/GenBank/DDBJ databases">
        <authorList>
            <consortium name="Pathogen Informatics"/>
            <person name="Doyle S."/>
        </authorList>
    </citation>
    <scope>NUCLEOTIDE SEQUENCE [LARGE SCALE GENOMIC DNA]</scope>
    <source>
        <strain evidence="1 2">NCTC7807</strain>
    </source>
</reference>
<dbReference type="AlphaFoldDB" id="A0A380MJS7"/>
<dbReference type="EMBL" id="UHID01000001">
    <property type="protein sequence ID" value="SUO92885.1"/>
    <property type="molecule type" value="Genomic_DNA"/>
</dbReference>
<accession>A0A380MJS7</accession>
<gene>
    <name evidence="1" type="ORF">NCTC7807_00012</name>
</gene>
<protein>
    <submittedName>
        <fullName evidence="1">Uncharacterized protein</fullName>
    </submittedName>
</protein>